<dbReference type="InterPro" id="IPR028364">
    <property type="entry name" value="Ribosomal_uL1/biogenesis"/>
</dbReference>
<dbReference type="Pfam" id="PF00687">
    <property type="entry name" value="Ribosomal_L1"/>
    <property type="match status" value="1"/>
</dbReference>
<dbReference type="GO" id="GO:0003723">
    <property type="term" value="F:RNA binding"/>
    <property type="evidence" value="ECO:0007669"/>
    <property type="project" value="InterPro"/>
</dbReference>
<dbReference type="Gene3D" id="3.40.50.790">
    <property type="match status" value="1"/>
</dbReference>
<dbReference type="SUPFAM" id="SSF56808">
    <property type="entry name" value="Ribosomal protein L1"/>
    <property type="match status" value="1"/>
</dbReference>
<accession>A0A445CHA3</accession>
<reference evidence="2 3" key="1">
    <citation type="submission" date="2019-01" db="EMBL/GenBank/DDBJ databases">
        <title>Sequencing of cultivated peanut Arachis hypogaea provides insights into genome evolution and oil improvement.</title>
        <authorList>
            <person name="Chen X."/>
        </authorList>
    </citation>
    <scope>NUCLEOTIDE SEQUENCE [LARGE SCALE GENOMIC DNA]</scope>
    <source>
        <strain evidence="3">cv. Fuhuasheng</strain>
        <tissue evidence="2">Leaves</tissue>
    </source>
</reference>
<dbReference type="CDD" id="cd00403">
    <property type="entry name" value="Ribosomal_L1"/>
    <property type="match status" value="1"/>
</dbReference>
<dbReference type="InterPro" id="IPR023674">
    <property type="entry name" value="Ribosomal_uL1-like"/>
</dbReference>
<dbReference type="Gene3D" id="3.30.190.20">
    <property type="match status" value="1"/>
</dbReference>
<dbReference type="InterPro" id="IPR016095">
    <property type="entry name" value="Ribosomal_uL1_3-a/b-sand"/>
</dbReference>
<dbReference type="Proteomes" id="UP000289738">
    <property type="component" value="Chromosome A07"/>
</dbReference>
<gene>
    <name evidence="2" type="ORF">Ahy_A07g036893</name>
</gene>
<dbReference type="FunFam" id="3.40.50.790:FF:000012">
    <property type="entry name" value="Ribosomal protein L1p/L10e family"/>
    <property type="match status" value="1"/>
</dbReference>
<keyword evidence="3" id="KW-1185">Reference proteome</keyword>
<dbReference type="STRING" id="3818.A0A445CHA3"/>
<evidence type="ECO:0000313" key="2">
    <source>
        <dbReference type="EMBL" id="RYR50291.1"/>
    </source>
</evidence>
<protein>
    <recommendedName>
        <fullName evidence="4">Ribosomal protein L1</fullName>
    </recommendedName>
</protein>
<evidence type="ECO:0000256" key="1">
    <source>
        <dbReference type="SAM" id="MobiDB-lite"/>
    </source>
</evidence>
<evidence type="ECO:0008006" key="4">
    <source>
        <dbReference type="Google" id="ProtNLM"/>
    </source>
</evidence>
<evidence type="ECO:0000313" key="3">
    <source>
        <dbReference type="Proteomes" id="UP000289738"/>
    </source>
</evidence>
<dbReference type="PANTHER" id="PTHR23105">
    <property type="entry name" value="RIBOSOMAL PROTEIN L7AE FAMILY MEMBER"/>
    <property type="match status" value="1"/>
</dbReference>
<dbReference type="EMBL" id="SDMP01000007">
    <property type="protein sequence ID" value="RYR50291.1"/>
    <property type="molecule type" value="Genomic_DNA"/>
</dbReference>
<feature type="compositionally biased region" description="Basic and acidic residues" evidence="1">
    <location>
        <begin position="282"/>
        <end position="293"/>
    </location>
</feature>
<organism evidence="2 3">
    <name type="scientific">Arachis hypogaea</name>
    <name type="common">Peanut</name>
    <dbReference type="NCBI Taxonomy" id="3818"/>
    <lineage>
        <taxon>Eukaryota</taxon>
        <taxon>Viridiplantae</taxon>
        <taxon>Streptophyta</taxon>
        <taxon>Embryophyta</taxon>
        <taxon>Tracheophyta</taxon>
        <taxon>Spermatophyta</taxon>
        <taxon>Magnoliopsida</taxon>
        <taxon>eudicotyledons</taxon>
        <taxon>Gunneridae</taxon>
        <taxon>Pentapetalae</taxon>
        <taxon>rosids</taxon>
        <taxon>fabids</taxon>
        <taxon>Fabales</taxon>
        <taxon>Fabaceae</taxon>
        <taxon>Papilionoideae</taxon>
        <taxon>50 kb inversion clade</taxon>
        <taxon>dalbergioids sensu lato</taxon>
        <taxon>Dalbergieae</taxon>
        <taxon>Pterocarpus clade</taxon>
        <taxon>Arachis</taxon>
    </lineage>
</organism>
<feature type="region of interest" description="Disordered" evidence="1">
    <location>
        <begin position="265"/>
        <end position="293"/>
    </location>
</feature>
<sequence>MASPANPPTQSMVSTETIQKAIDALFKWRKSNSTAKPQKLFDNDEEFIYLVLTLKKIPQKDHTNVTPRKIPLPYTLISPSSETCLIVDDRPKSGLTKAQAQSKIQAEKVAVSKVLKLSKLASDYKPFEAKRKLCDSYDLFFADRRVVPLLPRLLGKQFLKKKKVPVPLDLKKGNWKEQVDKAYSSALFSVGNGTCCVVRVAKVAMAREEVVANVTAAIEGIVDAVPRKWKNVRSFHVKLLESLALPVYQAVPDVRLRIEGGDSEGEAMEKEELKKKKKKKKGSDDFEHADNDNGRDLVSLKMKKGDQVKNGALSGLSNVKRETKKRGLVQWNGADMAKKGTLGSMVELSLCDIKSWVQNTVQFPNFLWNFIVLPRLLEWYLFIPWPNSKGPGLNEGPNPKD</sequence>
<proteinExistence type="predicted"/>
<dbReference type="AlphaFoldDB" id="A0A445CHA3"/>
<name>A0A445CHA3_ARAHY</name>
<dbReference type="InterPro" id="IPR050257">
    <property type="entry name" value="eL8/uL1-like"/>
</dbReference>
<comment type="caution">
    <text evidence="2">The sequence shown here is derived from an EMBL/GenBank/DDBJ whole genome shotgun (WGS) entry which is preliminary data.</text>
</comment>